<protein>
    <recommendedName>
        <fullName evidence="4">L-lactate permease</fullName>
    </recommendedName>
</protein>
<keyword evidence="1" id="KW-0812">Transmembrane</keyword>
<evidence type="ECO:0000256" key="1">
    <source>
        <dbReference type="SAM" id="Phobius"/>
    </source>
</evidence>
<feature type="transmembrane region" description="Helical" evidence="1">
    <location>
        <begin position="6"/>
        <end position="28"/>
    </location>
</feature>
<feature type="transmembrane region" description="Helical" evidence="1">
    <location>
        <begin position="67"/>
        <end position="90"/>
    </location>
</feature>
<proteinExistence type="predicted"/>
<feature type="transmembrane region" description="Helical" evidence="1">
    <location>
        <begin position="35"/>
        <end position="55"/>
    </location>
</feature>
<dbReference type="EMBL" id="MTPX02000046">
    <property type="protein sequence ID" value="PHP52397.1"/>
    <property type="molecule type" value="Genomic_DNA"/>
</dbReference>
<sequence>MIAWGALVLAAVGISLLVVLPGMLLLAGSGADRSLALAAGPAVTVAIAGVAAVVFSRFGIVWDARTVGGLFVLLGSIGIAGVRLRGSTVCCHGLPLKLRAPLHSIGERTGWSALAASIIGAVTAGGTQIILFAKTIGTPWAMLQNTDAMVQLNLIEEIHRSGDASMLTAAIPVTGGSYPTVWHSFAVFLTPFASTPFTFNALLVSLFGVLYPTGMAMLATAAGGGPIARVAAPWLALSAPWFPGFMLTFSSMTSAGFAVALVPSAIAAVVLLWRSYSTGDRCCLWQRLCSASGWPVQARGSGRFWFHVCCCSSDCFHEPVGHGPRLEELLL</sequence>
<evidence type="ECO:0000313" key="3">
    <source>
        <dbReference type="Proteomes" id="UP000194577"/>
    </source>
</evidence>
<evidence type="ECO:0000313" key="2">
    <source>
        <dbReference type="EMBL" id="PHP52397.1"/>
    </source>
</evidence>
<feature type="transmembrane region" description="Helical" evidence="1">
    <location>
        <begin position="111"/>
        <end position="133"/>
    </location>
</feature>
<reference evidence="2 3" key="1">
    <citation type="submission" date="2017-10" db="EMBL/GenBank/DDBJ databases">
        <title>Draft genome sequence of cellulolytic Actinomyces sp CtC72 isolated from cattle rumen fluid.</title>
        <authorList>
            <person name="Joshi A.J."/>
            <person name="Vasudevan G."/>
            <person name="Lanjekar V.B."/>
            <person name="Hivarkar S."/>
            <person name="Engineer A."/>
            <person name="Pore S.D."/>
            <person name="Dhakephalkar P.K."/>
            <person name="Dagar S."/>
        </authorList>
    </citation>
    <scope>NUCLEOTIDE SEQUENCE [LARGE SCALE GENOMIC DNA]</scope>
    <source>
        <strain evidence="3">CtC72</strain>
    </source>
</reference>
<organism evidence="2 3">
    <name type="scientific">Actinomyces ruminis</name>
    <dbReference type="NCBI Taxonomy" id="1937003"/>
    <lineage>
        <taxon>Bacteria</taxon>
        <taxon>Bacillati</taxon>
        <taxon>Actinomycetota</taxon>
        <taxon>Actinomycetes</taxon>
        <taxon>Actinomycetales</taxon>
        <taxon>Actinomycetaceae</taxon>
        <taxon>Actinomyces</taxon>
    </lineage>
</organism>
<dbReference type="RefSeq" id="WP_086615236.1">
    <property type="nucleotide sequence ID" value="NZ_MTPX02000046.1"/>
</dbReference>
<feature type="transmembrane region" description="Helical" evidence="1">
    <location>
        <begin position="255"/>
        <end position="273"/>
    </location>
</feature>
<keyword evidence="1" id="KW-0472">Membrane</keyword>
<dbReference type="Proteomes" id="UP000194577">
    <property type="component" value="Unassembled WGS sequence"/>
</dbReference>
<gene>
    <name evidence="2" type="ORF">BW737_009550</name>
</gene>
<keyword evidence="3" id="KW-1185">Reference proteome</keyword>
<dbReference type="Pfam" id="PF20176">
    <property type="entry name" value="DUF6541"/>
    <property type="match status" value="1"/>
</dbReference>
<evidence type="ECO:0008006" key="4">
    <source>
        <dbReference type="Google" id="ProtNLM"/>
    </source>
</evidence>
<name>A0ABX4MAC5_9ACTO</name>
<keyword evidence="1" id="KW-1133">Transmembrane helix</keyword>
<comment type="caution">
    <text evidence="2">The sequence shown here is derived from an EMBL/GenBank/DDBJ whole genome shotgun (WGS) entry which is preliminary data.</text>
</comment>
<accession>A0ABX4MAC5</accession>
<dbReference type="InterPro" id="IPR046671">
    <property type="entry name" value="DUF6541"/>
</dbReference>